<dbReference type="RefSeq" id="WP_003399673.1">
    <property type="nucleotide sequence ID" value="NZ_LGAR01000152.1"/>
</dbReference>
<gene>
    <name evidence="4" type="ORF">ALO91_03280</name>
</gene>
<dbReference type="UniPathway" id="UPA00148"/>
<evidence type="ECO:0000256" key="1">
    <source>
        <dbReference type="ARBA" id="ARBA00004953"/>
    </source>
</evidence>
<keyword evidence="3" id="KW-0560">Oxidoreductase</keyword>
<dbReference type="PANTHER" id="PTHR36925">
    <property type="entry name" value="COBALT-PRECORRIN-6A REDUCTASE"/>
    <property type="match status" value="1"/>
</dbReference>
<dbReference type="GO" id="GO:0016994">
    <property type="term" value="F:precorrin-6A reductase activity"/>
    <property type="evidence" value="ECO:0007669"/>
    <property type="project" value="InterPro"/>
</dbReference>
<sequence length="246" mass="27274">MKRILLLGGITEALAIARRLGPEHIYSLAGMGRVPSDLACQLKVGGYGGAEGMAQYMGEQGVDLLLDATHPYAAQISHNAARAARLAGIPCWALRRTAWQAGPGDDWREVADWSELASALLPFKRPLFTLGREPLQHLNEIPPHQFWTLRALDDYPGNERCEVIGARGPFMLEDERQLFEQRRIDVLISKNSGSSSTEPKLDVARERGLPVLILKRPQLPDVDRLFWGVDEVLEALGLESMSRQSS</sequence>
<dbReference type="PANTHER" id="PTHR36925:SF1">
    <property type="entry name" value="COBALT-PRECORRIN-6A REDUCTASE"/>
    <property type="match status" value="1"/>
</dbReference>
<evidence type="ECO:0000256" key="2">
    <source>
        <dbReference type="ARBA" id="ARBA00022573"/>
    </source>
</evidence>
<reference evidence="4 5" key="1">
    <citation type="submission" date="2015-09" db="EMBL/GenBank/DDBJ databases">
        <title>Genome announcement of multiple Pseudomonas syringae strains.</title>
        <authorList>
            <person name="Thakur S."/>
            <person name="Wang P.W."/>
            <person name="Gong Y."/>
            <person name="Weir B.S."/>
            <person name="Guttman D.S."/>
        </authorList>
    </citation>
    <scope>NUCLEOTIDE SEQUENCE [LARGE SCALE GENOMIC DNA]</scope>
    <source>
        <strain evidence="4 5">ICMP2802</strain>
    </source>
</reference>
<protein>
    <submittedName>
        <fullName evidence="4">Cobalt-precorrin-6x reductase</fullName>
    </submittedName>
</protein>
<dbReference type="Pfam" id="PF02571">
    <property type="entry name" value="CbiJ"/>
    <property type="match status" value="1"/>
</dbReference>
<dbReference type="NCBIfam" id="NF005969">
    <property type="entry name" value="PRK08057.1-3"/>
    <property type="match status" value="1"/>
</dbReference>
<dbReference type="GO" id="GO:0009236">
    <property type="term" value="P:cobalamin biosynthetic process"/>
    <property type="evidence" value="ECO:0007669"/>
    <property type="project" value="UniProtKB-UniPathway"/>
</dbReference>
<dbReference type="InterPro" id="IPR003723">
    <property type="entry name" value="Precorrin-6x_reduct"/>
</dbReference>
<proteinExistence type="predicted"/>
<dbReference type="EMBL" id="LJPM01000558">
    <property type="protein sequence ID" value="KPW10351.1"/>
    <property type="molecule type" value="Genomic_DNA"/>
</dbReference>
<keyword evidence="2" id="KW-0169">Cobalamin biosynthesis</keyword>
<evidence type="ECO:0000313" key="4">
    <source>
        <dbReference type="EMBL" id="KPW10351.1"/>
    </source>
</evidence>
<comment type="caution">
    <text evidence="4">The sequence shown here is derived from an EMBL/GenBank/DDBJ whole genome shotgun (WGS) entry which is preliminary data.</text>
</comment>
<name>A0A0L8IMG4_PSESX</name>
<dbReference type="PATRIC" id="fig|199198.4.peg.2757"/>
<evidence type="ECO:0000313" key="5">
    <source>
        <dbReference type="Proteomes" id="UP000050297"/>
    </source>
</evidence>
<organism evidence="4 5">
    <name type="scientific">Pseudomonas syringae pv. aceris</name>
    <dbReference type="NCBI Taxonomy" id="199198"/>
    <lineage>
        <taxon>Bacteria</taxon>
        <taxon>Pseudomonadati</taxon>
        <taxon>Pseudomonadota</taxon>
        <taxon>Gammaproteobacteria</taxon>
        <taxon>Pseudomonadales</taxon>
        <taxon>Pseudomonadaceae</taxon>
        <taxon>Pseudomonas</taxon>
        <taxon>Pseudomonas syringae</taxon>
    </lineage>
</organism>
<dbReference type="AlphaFoldDB" id="A0A0L8IMG4"/>
<comment type="pathway">
    <text evidence="1">Cofactor biosynthesis; adenosylcobalamin biosynthesis.</text>
</comment>
<evidence type="ECO:0000256" key="3">
    <source>
        <dbReference type="ARBA" id="ARBA00023002"/>
    </source>
</evidence>
<accession>A0A0L8IMG4</accession>
<dbReference type="PROSITE" id="PS51014">
    <property type="entry name" value="COBK_CBIJ"/>
    <property type="match status" value="1"/>
</dbReference>
<dbReference type="Proteomes" id="UP000050297">
    <property type="component" value="Unassembled WGS sequence"/>
</dbReference>